<dbReference type="GO" id="GO:0003677">
    <property type="term" value="F:DNA binding"/>
    <property type="evidence" value="ECO:0007669"/>
    <property type="project" value="UniProtKB-KW"/>
</dbReference>
<dbReference type="PANTHER" id="PTHR30204">
    <property type="entry name" value="REDOX-CYCLING DRUG-SENSING TRANSCRIPTIONAL ACTIVATOR SOXR"/>
    <property type="match status" value="1"/>
</dbReference>
<dbReference type="Pfam" id="PF13411">
    <property type="entry name" value="MerR_1"/>
    <property type="match status" value="1"/>
</dbReference>
<dbReference type="GO" id="GO:0003700">
    <property type="term" value="F:DNA-binding transcription factor activity"/>
    <property type="evidence" value="ECO:0007669"/>
    <property type="project" value="InterPro"/>
</dbReference>
<name>A0A938XVJ1_9BACL</name>
<dbReference type="Proteomes" id="UP000717624">
    <property type="component" value="Unassembled WGS sequence"/>
</dbReference>
<keyword evidence="5" id="KW-1185">Reference proteome</keyword>
<dbReference type="PROSITE" id="PS50937">
    <property type="entry name" value="HTH_MERR_2"/>
    <property type="match status" value="1"/>
</dbReference>
<keyword evidence="2" id="KW-0175">Coiled coil</keyword>
<dbReference type="RefSeq" id="WP_204516598.1">
    <property type="nucleotide sequence ID" value="NZ_BAABIN010000009.1"/>
</dbReference>
<organism evidence="4 5">
    <name type="scientific">Brevibacillus fulvus</name>
    <dbReference type="NCBI Taxonomy" id="1125967"/>
    <lineage>
        <taxon>Bacteria</taxon>
        <taxon>Bacillati</taxon>
        <taxon>Bacillota</taxon>
        <taxon>Bacilli</taxon>
        <taxon>Bacillales</taxon>
        <taxon>Paenibacillaceae</taxon>
        <taxon>Brevibacillus</taxon>
    </lineage>
</organism>
<dbReference type="SMART" id="SM00422">
    <property type="entry name" value="HTH_MERR"/>
    <property type="match status" value="1"/>
</dbReference>
<evidence type="ECO:0000256" key="1">
    <source>
        <dbReference type="ARBA" id="ARBA00023125"/>
    </source>
</evidence>
<sequence>MLTIKQVAERTGLTPYTLRYYEKIGVLKMQQRKDSGARVYTESDVKLIQCLCGLKKLGMSLEEITEFFRDGCVLEKIEQGEDISKLTPSLKRRTDILTKHLQELEKKREELDNIIFLTKEKLVMYDELSQNKQSFATRARIV</sequence>
<dbReference type="PANTHER" id="PTHR30204:SF83">
    <property type="entry name" value="TRANSCRIPTIONAL REGULATOR, MERR FAMILY"/>
    <property type="match status" value="1"/>
</dbReference>
<dbReference type="InterPro" id="IPR047057">
    <property type="entry name" value="MerR_fam"/>
</dbReference>
<dbReference type="InterPro" id="IPR009061">
    <property type="entry name" value="DNA-bd_dom_put_sf"/>
</dbReference>
<dbReference type="SUPFAM" id="SSF46955">
    <property type="entry name" value="Putative DNA-binding domain"/>
    <property type="match status" value="1"/>
</dbReference>
<dbReference type="AlphaFoldDB" id="A0A938XVJ1"/>
<dbReference type="PRINTS" id="PR00040">
    <property type="entry name" value="HTHMERR"/>
</dbReference>
<proteinExistence type="predicted"/>
<dbReference type="Gene3D" id="1.10.1660.10">
    <property type="match status" value="1"/>
</dbReference>
<evidence type="ECO:0000256" key="2">
    <source>
        <dbReference type="SAM" id="Coils"/>
    </source>
</evidence>
<evidence type="ECO:0000313" key="4">
    <source>
        <dbReference type="EMBL" id="MBM7588879.1"/>
    </source>
</evidence>
<accession>A0A938XVJ1</accession>
<evidence type="ECO:0000259" key="3">
    <source>
        <dbReference type="PROSITE" id="PS50937"/>
    </source>
</evidence>
<feature type="domain" description="HTH merR-type" evidence="3">
    <location>
        <begin position="1"/>
        <end position="70"/>
    </location>
</feature>
<dbReference type="InterPro" id="IPR000551">
    <property type="entry name" value="MerR-type_HTH_dom"/>
</dbReference>
<reference evidence="4" key="1">
    <citation type="submission" date="2021-01" db="EMBL/GenBank/DDBJ databases">
        <title>Genomic Encyclopedia of Type Strains, Phase IV (KMG-IV): sequencing the most valuable type-strain genomes for metagenomic binning, comparative biology and taxonomic classification.</title>
        <authorList>
            <person name="Goeker M."/>
        </authorList>
    </citation>
    <scope>NUCLEOTIDE SEQUENCE</scope>
    <source>
        <strain evidence="4">DSM 25523</strain>
    </source>
</reference>
<keyword evidence="1 4" id="KW-0238">DNA-binding</keyword>
<dbReference type="EMBL" id="JAFBEB010000001">
    <property type="protein sequence ID" value="MBM7588879.1"/>
    <property type="molecule type" value="Genomic_DNA"/>
</dbReference>
<evidence type="ECO:0000313" key="5">
    <source>
        <dbReference type="Proteomes" id="UP000717624"/>
    </source>
</evidence>
<feature type="coiled-coil region" evidence="2">
    <location>
        <begin position="94"/>
        <end position="121"/>
    </location>
</feature>
<comment type="caution">
    <text evidence="4">The sequence shown here is derived from an EMBL/GenBank/DDBJ whole genome shotgun (WGS) entry which is preliminary data.</text>
</comment>
<protein>
    <submittedName>
        <fullName evidence="4">DNA-binding transcriptional MerR regulator</fullName>
    </submittedName>
</protein>
<gene>
    <name evidence="4" type="ORF">JOD01_000465</name>
</gene>